<proteinExistence type="predicted"/>
<name>C7G612_9FIRM</name>
<dbReference type="EMBL" id="ABYJ02000013">
    <property type="protein sequence ID" value="EEV02749.1"/>
    <property type="molecule type" value="Genomic_DNA"/>
</dbReference>
<evidence type="ECO:0000313" key="2">
    <source>
        <dbReference type="Proteomes" id="UP000004828"/>
    </source>
</evidence>
<evidence type="ECO:0000313" key="1">
    <source>
        <dbReference type="EMBL" id="EEV02749.1"/>
    </source>
</evidence>
<gene>
    <name evidence="1" type="ORF">ROSINTL182_05321</name>
</gene>
<dbReference type="AlphaFoldDB" id="C7G612"/>
<sequence>MLLFCLYIISPKKEIIICKVRNQWRLSVKNKLDSLFFARLFVSEQKQIASMTRHKKTCLREFEILVASSQQVAQK</sequence>
<accession>C7G612</accession>
<reference evidence="1 2" key="1">
    <citation type="submission" date="2009-08" db="EMBL/GenBank/DDBJ databases">
        <authorList>
            <person name="Weinstock G."/>
            <person name="Sodergren E."/>
            <person name="Clifton S."/>
            <person name="Fulton L."/>
            <person name="Fulton B."/>
            <person name="Courtney L."/>
            <person name="Fronick C."/>
            <person name="Harrison M."/>
            <person name="Strong C."/>
            <person name="Farmer C."/>
            <person name="Delahaunty K."/>
            <person name="Markovic C."/>
            <person name="Hall O."/>
            <person name="Minx P."/>
            <person name="Tomlinson C."/>
            <person name="Mitreva M."/>
            <person name="Nelson J."/>
            <person name="Hou S."/>
            <person name="Wollam A."/>
            <person name="Pepin K.H."/>
            <person name="Johnson M."/>
            <person name="Bhonagiri V."/>
            <person name="Nash W.E."/>
            <person name="Warren W."/>
            <person name="Chinwalla A."/>
            <person name="Mardis E.R."/>
            <person name="Wilson R.K."/>
        </authorList>
    </citation>
    <scope>NUCLEOTIDE SEQUENCE [LARGE SCALE GENOMIC DNA]</scope>
    <source>
        <strain evidence="1 2">L1-82</strain>
    </source>
</reference>
<dbReference type="HOGENOM" id="CLU_199814_0_0_9"/>
<organism evidence="1 2">
    <name type="scientific">Roseburia intestinalis L1-82</name>
    <dbReference type="NCBI Taxonomy" id="536231"/>
    <lineage>
        <taxon>Bacteria</taxon>
        <taxon>Bacillati</taxon>
        <taxon>Bacillota</taxon>
        <taxon>Clostridia</taxon>
        <taxon>Lachnospirales</taxon>
        <taxon>Lachnospiraceae</taxon>
        <taxon>Roseburia</taxon>
    </lineage>
</organism>
<protein>
    <submittedName>
        <fullName evidence="1">Uncharacterized protein</fullName>
    </submittedName>
</protein>
<comment type="caution">
    <text evidence="1">The sequence shown here is derived from an EMBL/GenBank/DDBJ whole genome shotgun (WGS) entry which is preliminary data.</text>
</comment>
<dbReference type="Proteomes" id="UP000004828">
    <property type="component" value="Unassembled WGS sequence"/>
</dbReference>